<evidence type="ECO:0000256" key="4">
    <source>
        <dbReference type="ARBA" id="ARBA00023027"/>
    </source>
</evidence>
<dbReference type="SUPFAM" id="SSF53649">
    <property type="entry name" value="Alkaline phosphatase-like"/>
    <property type="match status" value="1"/>
</dbReference>
<comment type="caution">
    <text evidence="9">The sequence shown here is derived from an EMBL/GenBank/DDBJ whole genome shotgun (WGS) entry which is preliminary data.</text>
</comment>
<dbReference type="InterPro" id="IPR026590">
    <property type="entry name" value="Ssirtuin_cat_dom"/>
</dbReference>
<gene>
    <name evidence="9" type="ORF">PCOR1329_LOCUS73675</name>
</gene>
<proteinExistence type="predicted"/>
<evidence type="ECO:0000259" key="8">
    <source>
        <dbReference type="PROSITE" id="PS50305"/>
    </source>
</evidence>
<sequence>MPAGVLGAVASSVVVQLLCSVACAPPAAAASPEDCTACAAAPAEEDCSCSACRVSLLQSRREVTSPKASESAALGAKLFPRKPNIVLVLPDDIRIPVTSEPTNNGGVMPNLEKIAQSGATFARALGYATGMMGKWRLTQSEEANFTSPYSDQTAHVMRSGFDFVDGLYIANMCDCSHPICDTFNHNLQWMLDRAEIWDSVADISNMFEYGSCRHLLAALRWIDESLGVLYDFLSERDVIGDPYIAAGLGIRACTVVEEPVIHMDMAPTFLSITTQSCFDTATMPREGMKRYECRTSLIINRTLTKLQDPILIDECSSLVTNLALFVGDAYPALYDEVQVYNIVSDPTEQENISSNNLDGKSEDIRCIFAALKRLDNARKADAPAEFEDWCVTCRAGEMQQKHRVAPPARLGFNFVGHWPVAEAPAAACEAPAPAGCWGFAAGLLFGLVGGLLLATAAAGCFAGLRWLARRAAASLVHADEGSGPASEVVVRLMAAAPRTLDVAESQVCINFDDDDNFRWHHRLLLWVAATPDGEILVLQLSAHLVVAMGRDAPFPQRVRGNVYAFGQLEPDALDHLRLEGRNLAVAIPAAPPGARVARWVIADHAVEGFGDEIEARLAAYADRFVARDAVGLALVDDGLGWVAVENVQPEEQPQWVAEKRRGPGRDLRAPPIPPPTRGKRVQLSAVIAALRRQESLAARDWTPGDYFRLARLRPATREAYAAAVAELEGSPLGPSHDALHAVRDLNDIQDSVVVVCGAGISVSAGIPDFRSKGTGLYDNLQKYNLPSPQAVFTLDFFQQDPLPFFHLAREIYPGKYAPTSAHAFLRLLQEKRVLRRCYTQNIDTLERMAGVEAGADFGSPDLTGLVIPWMIALGLS</sequence>
<dbReference type="Proteomes" id="UP001189429">
    <property type="component" value="Unassembled WGS sequence"/>
</dbReference>
<feature type="signal peptide" evidence="7">
    <location>
        <begin position="1"/>
        <end position="29"/>
    </location>
</feature>
<evidence type="ECO:0000256" key="5">
    <source>
        <dbReference type="PROSITE-ProRule" id="PRU00236"/>
    </source>
</evidence>
<keyword evidence="2" id="KW-0479">Metal-binding</keyword>
<dbReference type="InterPro" id="IPR017850">
    <property type="entry name" value="Alkaline_phosphatase_core_sf"/>
</dbReference>
<dbReference type="SUPFAM" id="SSF52467">
    <property type="entry name" value="DHS-like NAD/FAD-binding domain"/>
    <property type="match status" value="1"/>
</dbReference>
<keyword evidence="3" id="KW-0862">Zinc</keyword>
<dbReference type="EMBL" id="CAUYUJ010019937">
    <property type="protein sequence ID" value="CAK0894708.1"/>
    <property type="molecule type" value="Genomic_DNA"/>
</dbReference>
<dbReference type="InterPro" id="IPR029035">
    <property type="entry name" value="DHS-like_NAD/FAD-binding_dom"/>
</dbReference>
<keyword evidence="10" id="KW-1185">Reference proteome</keyword>
<keyword evidence="4" id="KW-0520">NAD</keyword>
<feature type="chain" id="PRO_5045823635" description="Deacetylase sirtuin-type domain-containing protein" evidence="7">
    <location>
        <begin position="30"/>
        <end position="876"/>
    </location>
</feature>
<organism evidence="9 10">
    <name type="scientific">Prorocentrum cordatum</name>
    <dbReference type="NCBI Taxonomy" id="2364126"/>
    <lineage>
        <taxon>Eukaryota</taxon>
        <taxon>Sar</taxon>
        <taxon>Alveolata</taxon>
        <taxon>Dinophyceae</taxon>
        <taxon>Prorocentrales</taxon>
        <taxon>Prorocentraceae</taxon>
        <taxon>Prorocentrum</taxon>
    </lineage>
</organism>
<comment type="caution">
    <text evidence="5">Lacks conserved residue(s) required for the propagation of feature annotation.</text>
</comment>
<protein>
    <recommendedName>
        <fullName evidence="8">Deacetylase sirtuin-type domain-containing protein</fullName>
    </recommendedName>
</protein>
<dbReference type="InterPro" id="IPR003000">
    <property type="entry name" value="Sirtuin"/>
</dbReference>
<dbReference type="PROSITE" id="PS50305">
    <property type="entry name" value="SIRTUIN"/>
    <property type="match status" value="1"/>
</dbReference>
<dbReference type="PANTHER" id="PTHR11085">
    <property type="entry name" value="NAD-DEPENDENT PROTEIN DEACYLASE SIRTUIN-5, MITOCHONDRIAL-RELATED"/>
    <property type="match status" value="1"/>
</dbReference>
<evidence type="ECO:0000313" key="10">
    <source>
        <dbReference type="Proteomes" id="UP001189429"/>
    </source>
</evidence>
<evidence type="ECO:0000256" key="3">
    <source>
        <dbReference type="ARBA" id="ARBA00022833"/>
    </source>
</evidence>
<evidence type="ECO:0000256" key="6">
    <source>
        <dbReference type="SAM" id="MobiDB-lite"/>
    </source>
</evidence>
<evidence type="ECO:0000256" key="7">
    <source>
        <dbReference type="SAM" id="SignalP"/>
    </source>
</evidence>
<feature type="domain" description="Deacetylase sirtuin-type" evidence="8">
    <location>
        <begin position="731"/>
        <end position="876"/>
    </location>
</feature>
<dbReference type="Pfam" id="PF02146">
    <property type="entry name" value="SIR2"/>
    <property type="match status" value="1"/>
</dbReference>
<evidence type="ECO:0000313" key="9">
    <source>
        <dbReference type="EMBL" id="CAK0894708.1"/>
    </source>
</evidence>
<reference evidence="9" key="1">
    <citation type="submission" date="2023-10" db="EMBL/GenBank/DDBJ databases">
        <authorList>
            <person name="Chen Y."/>
            <person name="Shah S."/>
            <person name="Dougan E. K."/>
            <person name="Thang M."/>
            <person name="Chan C."/>
        </authorList>
    </citation>
    <scope>NUCLEOTIDE SEQUENCE [LARGE SCALE GENOMIC DNA]</scope>
</reference>
<dbReference type="InterPro" id="IPR050134">
    <property type="entry name" value="NAD-dep_sirtuin_deacylases"/>
</dbReference>
<accession>A0ABN9X5N4</accession>
<keyword evidence="7" id="KW-0732">Signal</keyword>
<dbReference type="Gene3D" id="3.40.50.1220">
    <property type="entry name" value="TPP-binding domain"/>
    <property type="match status" value="1"/>
</dbReference>
<name>A0ABN9X5N4_9DINO</name>
<feature type="region of interest" description="Disordered" evidence="6">
    <location>
        <begin position="658"/>
        <end position="678"/>
    </location>
</feature>
<evidence type="ECO:0000256" key="2">
    <source>
        <dbReference type="ARBA" id="ARBA00022723"/>
    </source>
</evidence>
<dbReference type="PANTHER" id="PTHR11085:SF6">
    <property type="entry name" value="NAD-DEPENDENT PROTEIN DEACETYLASE SIRTUIN-2"/>
    <property type="match status" value="1"/>
</dbReference>
<feature type="compositionally biased region" description="Basic and acidic residues" evidence="6">
    <location>
        <begin position="658"/>
        <end position="668"/>
    </location>
</feature>
<evidence type="ECO:0000256" key="1">
    <source>
        <dbReference type="ARBA" id="ARBA00022679"/>
    </source>
</evidence>
<keyword evidence="1" id="KW-0808">Transferase</keyword>